<dbReference type="GO" id="GO:0008967">
    <property type="term" value="F:phosphoglycolate phosphatase activity"/>
    <property type="evidence" value="ECO:0007669"/>
    <property type="project" value="TreeGrafter"/>
</dbReference>
<sequence>MTDRFLTFEKQNNFLVCVDSDGCAMDTMDIKHERFFGPFSADVFGIEDRETYLEDWNRINLFSSTRGVNRFKALVMALQNAQKRGEDVGDITALTEWAETASSLSNGAIEEILKNNPSEDFEKTLDWSQRVNHAIETELVGEDRPFEGAKDGLAAITKLADVAIVSSANKEAVESEWERHELLDSVDAFYAQDRGTKAEAIADLLTKGYEKKHVLMVGDAPGDEAAAEKNGVYFFPILFGQEKACWDRLVNEAMPKFLNGEFTEEYQATLKKDFHELLSKYD</sequence>
<dbReference type="Gene3D" id="1.10.150.240">
    <property type="entry name" value="Putative phosphatase, domain 2"/>
    <property type="match status" value="1"/>
</dbReference>
<dbReference type="CDD" id="cd01427">
    <property type="entry name" value="HAD_like"/>
    <property type="match status" value="1"/>
</dbReference>
<dbReference type="InterPro" id="IPR023198">
    <property type="entry name" value="PGP-like_dom2"/>
</dbReference>
<proteinExistence type="predicted"/>
<evidence type="ECO:0000313" key="2">
    <source>
        <dbReference type="Proteomes" id="UP000501830"/>
    </source>
</evidence>
<dbReference type="KEGG" id="jpo:G7058_08210"/>
<keyword evidence="1" id="KW-0378">Hydrolase</keyword>
<dbReference type="SUPFAM" id="SSF56784">
    <property type="entry name" value="HAD-like"/>
    <property type="match status" value="1"/>
</dbReference>
<dbReference type="RefSeq" id="WP_166063073.1">
    <property type="nucleotide sequence ID" value="NZ_CP049889.1"/>
</dbReference>
<protein>
    <submittedName>
        <fullName evidence="1">HAD family hydrolase</fullName>
    </submittedName>
</protein>
<gene>
    <name evidence="1" type="ORF">G7058_08210</name>
</gene>
<evidence type="ECO:0000313" key="1">
    <source>
        <dbReference type="EMBL" id="QIK52012.1"/>
    </source>
</evidence>
<reference evidence="1 2" key="1">
    <citation type="journal article" date="2017" name="Int. J. Syst. Evol. Microbiol.">
        <title>Jeotgalibaca porci sp. nov. and Jeotgalibaca arthritidis sp. nov., isolated from pigs, and emended description of the genus Jeotgalibaca.</title>
        <authorList>
            <person name="Zamora L."/>
            <person name="Perez-Sancho M."/>
            <person name="Dominguez L."/>
            <person name="Fernandez-Garayzabal J.F."/>
            <person name="Vela A.I."/>
        </authorList>
    </citation>
    <scope>NUCLEOTIDE SEQUENCE [LARGE SCALE GENOMIC DNA]</scope>
    <source>
        <strain evidence="1 2">CCUG 69148</strain>
    </source>
</reference>
<dbReference type="Pfam" id="PF13419">
    <property type="entry name" value="HAD_2"/>
    <property type="match status" value="1"/>
</dbReference>
<dbReference type="InterPro" id="IPR050155">
    <property type="entry name" value="HAD-like_hydrolase_sf"/>
</dbReference>
<dbReference type="Gene3D" id="3.40.50.1000">
    <property type="entry name" value="HAD superfamily/HAD-like"/>
    <property type="match status" value="1"/>
</dbReference>
<keyword evidence="2" id="KW-1185">Reference proteome</keyword>
<dbReference type="AlphaFoldDB" id="A0A6G7WID9"/>
<dbReference type="GeneID" id="94553264"/>
<name>A0A6G7WID9_9LACT</name>
<dbReference type="EMBL" id="CP049889">
    <property type="protein sequence ID" value="QIK52012.1"/>
    <property type="molecule type" value="Genomic_DNA"/>
</dbReference>
<dbReference type="InterPro" id="IPR041492">
    <property type="entry name" value="HAD_2"/>
</dbReference>
<dbReference type="PANTHER" id="PTHR43434:SF1">
    <property type="entry name" value="PHOSPHOGLYCOLATE PHOSPHATASE"/>
    <property type="match status" value="1"/>
</dbReference>
<dbReference type="PANTHER" id="PTHR43434">
    <property type="entry name" value="PHOSPHOGLYCOLATE PHOSPHATASE"/>
    <property type="match status" value="1"/>
</dbReference>
<dbReference type="InterPro" id="IPR036412">
    <property type="entry name" value="HAD-like_sf"/>
</dbReference>
<organism evidence="1 2">
    <name type="scientific">Jeotgalibaca porci</name>
    <dbReference type="NCBI Taxonomy" id="1868793"/>
    <lineage>
        <taxon>Bacteria</taxon>
        <taxon>Bacillati</taxon>
        <taxon>Bacillota</taxon>
        <taxon>Bacilli</taxon>
        <taxon>Lactobacillales</taxon>
        <taxon>Carnobacteriaceae</taxon>
        <taxon>Jeotgalibaca</taxon>
    </lineage>
</organism>
<accession>A0A6G7WID9</accession>
<dbReference type="GO" id="GO:0006281">
    <property type="term" value="P:DNA repair"/>
    <property type="evidence" value="ECO:0007669"/>
    <property type="project" value="TreeGrafter"/>
</dbReference>
<dbReference type="InterPro" id="IPR023214">
    <property type="entry name" value="HAD_sf"/>
</dbReference>
<dbReference type="Proteomes" id="UP000501830">
    <property type="component" value="Chromosome"/>
</dbReference>